<gene>
    <name evidence="2" type="primary">gmhA_2</name>
    <name evidence="2" type="ORF">KTT_26560</name>
</gene>
<dbReference type="InterPro" id="IPR050099">
    <property type="entry name" value="SIS_GmhA/DiaA_subfam"/>
</dbReference>
<evidence type="ECO:0000313" key="3">
    <source>
        <dbReference type="Proteomes" id="UP000287352"/>
    </source>
</evidence>
<protein>
    <submittedName>
        <fullName evidence="2">Phosphoheptose isomerase</fullName>
    </submittedName>
</protein>
<dbReference type="PANTHER" id="PTHR30390">
    <property type="entry name" value="SEDOHEPTULOSE 7-PHOSPHATE ISOMERASE / DNAA INITIATOR-ASSOCIATING FACTOR FOR REPLICATION INITIATION"/>
    <property type="match status" value="1"/>
</dbReference>
<dbReference type="OrthoDB" id="9781311at2"/>
<proteinExistence type="predicted"/>
<comment type="caution">
    <text evidence="2">The sequence shown here is derived from an EMBL/GenBank/DDBJ whole genome shotgun (WGS) entry which is preliminary data.</text>
</comment>
<evidence type="ECO:0000313" key="2">
    <source>
        <dbReference type="EMBL" id="GCE12797.1"/>
    </source>
</evidence>
<keyword evidence="2" id="KW-0413">Isomerase</keyword>
<dbReference type="GO" id="GO:0097367">
    <property type="term" value="F:carbohydrate derivative binding"/>
    <property type="evidence" value="ECO:0007669"/>
    <property type="project" value="InterPro"/>
</dbReference>
<dbReference type="GO" id="GO:1901135">
    <property type="term" value="P:carbohydrate derivative metabolic process"/>
    <property type="evidence" value="ECO:0007669"/>
    <property type="project" value="InterPro"/>
</dbReference>
<dbReference type="InterPro" id="IPR035461">
    <property type="entry name" value="GmhA/DiaA"/>
</dbReference>
<dbReference type="GO" id="GO:0016853">
    <property type="term" value="F:isomerase activity"/>
    <property type="evidence" value="ECO:0007669"/>
    <property type="project" value="UniProtKB-KW"/>
</dbReference>
<dbReference type="Pfam" id="PF13580">
    <property type="entry name" value="SIS_2"/>
    <property type="match status" value="1"/>
</dbReference>
<evidence type="ECO:0000259" key="1">
    <source>
        <dbReference type="PROSITE" id="PS51464"/>
    </source>
</evidence>
<dbReference type="SUPFAM" id="SSF53697">
    <property type="entry name" value="SIS domain"/>
    <property type="match status" value="1"/>
</dbReference>
<organism evidence="2 3">
    <name type="scientific">Tengunoibacter tsumagoiensis</name>
    <dbReference type="NCBI Taxonomy" id="2014871"/>
    <lineage>
        <taxon>Bacteria</taxon>
        <taxon>Bacillati</taxon>
        <taxon>Chloroflexota</taxon>
        <taxon>Ktedonobacteria</taxon>
        <taxon>Ktedonobacterales</taxon>
        <taxon>Dictyobacteraceae</taxon>
        <taxon>Tengunoibacter</taxon>
    </lineage>
</organism>
<accession>A0A402A0X6</accession>
<dbReference type="CDD" id="cd05006">
    <property type="entry name" value="SIS_GmhA"/>
    <property type="match status" value="1"/>
</dbReference>
<name>A0A402A0X6_9CHLR</name>
<dbReference type="PROSITE" id="PS51464">
    <property type="entry name" value="SIS"/>
    <property type="match status" value="1"/>
</dbReference>
<sequence length="225" mass="23986">MSSNAEGSEYDRLFYPFLFEGGKADREEVLSQVRHSTVQKCQEVIALRQAALLNGRDQIVAAGQAMAAAFARGATLFAFGNGGSNTDAQDLVTELMNPPMSEWSPLPALALANDIAVVTAVGNDVGFENIFTRQIIAFGRAGDIAVGISTSGNSANVLQALEQAKKQGLLTIGLTGYDGGKMLRSAVVDICMNAPSDYIPRIQEAQATIYHALLDVIYTILKRGD</sequence>
<dbReference type="EMBL" id="BIFR01000001">
    <property type="protein sequence ID" value="GCE12797.1"/>
    <property type="molecule type" value="Genomic_DNA"/>
</dbReference>
<reference evidence="3" key="1">
    <citation type="submission" date="2018-12" db="EMBL/GenBank/DDBJ databases">
        <title>Tengunoibacter tsumagoiensis gen. nov., sp. nov., Dictyobacter kobayashii sp. nov., D. alpinus sp. nov., and D. joshuensis sp. nov. and description of Dictyobacteraceae fam. nov. within the order Ktedonobacterales isolated from Tengu-no-mugimeshi.</title>
        <authorList>
            <person name="Wang C.M."/>
            <person name="Zheng Y."/>
            <person name="Sakai Y."/>
            <person name="Toyoda A."/>
            <person name="Minakuchi Y."/>
            <person name="Abe K."/>
            <person name="Yokota A."/>
            <person name="Yabe S."/>
        </authorList>
    </citation>
    <scope>NUCLEOTIDE SEQUENCE [LARGE SCALE GENOMIC DNA]</scope>
    <source>
        <strain evidence="3">Uno3</strain>
    </source>
</reference>
<dbReference type="Proteomes" id="UP000287352">
    <property type="component" value="Unassembled WGS sequence"/>
</dbReference>
<dbReference type="Gene3D" id="3.40.50.10490">
    <property type="entry name" value="Glucose-6-phosphate isomerase like protein, domain 1"/>
    <property type="match status" value="1"/>
</dbReference>
<dbReference type="InterPro" id="IPR046348">
    <property type="entry name" value="SIS_dom_sf"/>
</dbReference>
<feature type="domain" description="SIS" evidence="1">
    <location>
        <begin position="66"/>
        <end position="223"/>
    </location>
</feature>
<dbReference type="AlphaFoldDB" id="A0A402A0X6"/>
<dbReference type="InterPro" id="IPR001347">
    <property type="entry name" value="SIS_dom"/>
</dbReference>
<dbReference type="RefSeq" id="WP_126580384.1">
    <property type="nucleotide sequence ID" value="NZ_BIFR01000001.1"/>
</dbReference>
<keyword evidence="3" id="KW-1185">Reference proteome</keyword>